<dbReference type="Gene3D" id="3.40.30.10">
    <property type="entry name" value="Glutaredoxin"/>
    <property type="match status" value="1"/>
</dbReference>
<evidence type="ECO:0000313" key="7">
    <source>
        <dbReference type="EMBL" id="TPW33575.1"/>
    </source>
</evidence>
<dbReference type="GO" id="GO:0046872">
    <property type="term" value="F:metal ion binding"/>
    <property type="evidence" value="ECO:0007669"/>
    <property type="project" value="UniProtKB-KW"/>
</dbReference>
<dbReference type="EMBL" id="VHLG01000001">
    <property type="protein sequence ID" value="TPW33575.1"/>
    <property type="molecule type" value="Genomic_DNA"/>
</dbReference>
<comment type="caution">
    <text evidence="7">The sequence shown here is derived from an EMBL/GenBank/DDBJ whole genome shotgun (WGS) entry which is preliminary data.</text>
</comment>
<protein>
    <submittedName>
        <fullName evidence="7">SCO family protein</fullName>
    </submittedName>
</protein>
<dbReference type="FunFam" id="3.40.30.10:FF:000013">
    <property type="entry name" value="Blast:Protein SCO1 homolog, mitochondrial"/>
    <property type="match status" value="1"/>
</dbReference>
<evidence type="ECO:0000256" key="3">
    <source>
        <dbReference type="PIRSR" id="PIRSR603782-1"/>
    </source>
</evidence>
<dbReference type="Pfam" id="PF02630">
    <property type="entry name" value="SCO1-SenC"/>
    <property type="match status" value="1"/>
</dbReference>
<evidence type="ECO:0000256" key="2">
    <source>
        <dbReference type="ARBA" id="ARBA00023008"/>
    </source>
</evidence>
<dbReference type="AlphaFoldDB" id="A0A506UJU0"/>
<dbReference type="PANTHER" id="PTHR12151">
    <property type="entry name" value="ELECTRON TRANSPORT PROTIN SCO1/SENC FAMILY MEMBER"/>
    <property type="match status" value="1"/>
</dbReference>
<keyword evidence="3" id="KW-0479">Metal-binding</keyword>
<evidence type="ECO:0000256" key="1">
    <source>
        <dbReference type="ARBA" id="ARBA00010996"/>
    </source>
</evidence>
<keyword evidence="8" id="KW-1185">Reference proteome</keyword>
<dbReference type="Proteomes" id="UP000318801">
    <property type="component" value="Unassembled WGS sequence"/>
</dbReference>
<feature type="disulfide bond" description="Redox-active" evidence="4">
    <location>
        <begin position="71"/>
        <end position="75"/>
    </location>
</feature>
<evidence type="ECO:0000259" key="6">
    <source>
        <dbReference type="PROSITE" id="PS51352"/>
    </source>
</evidence>
<keyword evidence="5" id="KW-0472">Membrane</keyword>
<gene>
    <name evidence="7" type="ORF">FJU08_03215</name>
</gene>
<feature type="binding site" evidence="3">
    <location>
        <position position="163"/>
    </location>
    <ligand>
        <name>Cu cation</name>
        <dbReference type="ChEBI" id="CHEBI:23378"/>
    </ligand>
</feature>
<reference evidence="7 8" key="1">
    <citation type="submission" date="2019-06" db="EMBL/GenBank/DDBJ databases">
        <authorList>
            <person name="Li M."/>
        </authorList>
    </citation>
    <scope>NUCLEOTIDE SEQUENCE [LARGE SCALE GENOMIC DNA]</scope>
    <source>
        <strain evidence="7 8">BGMRC2036</strain>
    </source>
</reference>
<accession>A0A506UJU0</accession>
<evidence type="ECO:0000256" key="5">
    <source>
        <dbReference type="SAM" id="Phobius"/>
    </source>
</evidence>
<dbReference type="OrthoDB" id="9790194at2"/>
<dbReference type="InterPro" id="IPR003782">
    <property type="entry name" value="SCO1/SenC"/>
</dbReference>
<keyword evidence="5" id="KW-0812">Transmembrane</keyword>
<dbReference type="CDD" id="cd02968">
    <property type="entry name" value="SCO"/>
    <property type="match status" value="1"/>
</dbReference>
<sequence length="199" mass="22299">MKTFRRVLWASVIVICALIGFLVWQIGKSNQAMMERPLGVDFALTDDTGQPITEEAFREKPTALFFGFTRCPEVCPTTLYELNGWLHQVDPDGDKIDAYWVSIDPDRDTPEMMRDYLSNVTDRVVGISGDPDKVRAMAKGFGIYFKKVPLDPDEPDGDYTMDHTASVFLLNNGGQLVGSIAYGEDPDIAVQKLENLIKE</sequence>
<feature type="binding site" evidence="3">
    <location>
        <position position="71"/>
    </location>
    <ligand>
        <name>Cu cation</name>
        <dbReference type="ChEBI" id="CHEBI:23378"/>
    </ligand>
</feature>
<feature type="domain" description="Thioredoxin" evidence="6">
    <location>
        <begin position="33"/>
        <end position="199"/>
    </location>
</feature>
<organism evidence="7 8">
    <name type="scientific">Martelella alba</name>
    <dbReference type="NCBI Taxonomy" id="2590451"/>
    <lineage>
        <taxon>Bacteria</taxon>
        <taxon>Pseudomonadati</taxon>
        <taxon>Pseudomonadota</taxon>
        <taxon>Alphaproteobacteria</taxon>
        <taxon>Hyphomicrobiales</taxon>
        <taxon>Aurantimonadaceae</taxon>
        <taxon>Martelella</taxon>
    </lineage>
</organism>
<keyword evidence="2 3" id="KW-0186">Copper</keyword>
<evidence type="ECO:0000313" key="8">
    <source>
        <dbReference type="Proteomes" id="UP000318801"/>
    </source>
</evidence>
<dbReference type="SUPFAM" id="SSF52833">
    <property type="entry name" value="Thioredoxin-like"/>
    <property type="match status" value="1"/>
</dbReference>
<keyword evidence="4" id="KW-1015">Disulfide bond</keyword>
<dbReference type="PROSITE" id="PS51352">
    <property type="entry name" value="THIOREDOXIN_2"/>
    <property type="match status" value="1"/>
</dbReference>
<proteinExistence type="inferred from homology"/>
<feature type="binding site" evidence="3">
    <location>
        <position position="75"/>
    </location>
    <ligand>
        <name>Cu cation</name>
        <dbReference type="ChEBI" id="CHEBI:23378"/>
    </ligand>
</feature>
<dbReference type="InterPro" id="IPR013766">
    <property type="entry name" value="Thioredoxin_domain"/>
</dbReference>
<keyword evidence="5" id="KW-1133">Transmembrane helix</keyword>
<name>A0A506UJU0_9HYPH</name>
<comment type="similarity">
    <text evidence="1">Belongs to the SCO1/2 family.</text>
</comment>
<dbReference type="InterPro" id="IPR036249">
    <property type="entry name" value="Thioredoxin-like_sf"/>
</dbReference>
<feature type="transmembrane region" description="Helical" evidence="5">
    <location>
        <begin position="7"/>
        <end position="27"/>
    </location>
</feature>
<dbReference type="PANTHER" id="PTHR12151:SF25">
    <property type="entry name" value="LINALOOL DEHYDRATASE_ISOMERASE DOMAIN-CONTAINING PROTEIN"/>
    <property type="match status" value="1"/>
</dbReference>
<evidence type="ECO:0000256" key="4">
    <source>
        <dbReference type="PIRSR" id="PIRSR603782-2"/>
    </source>
</evidence>